<accession>A0ABU7PIL3</accession>
<dbReference type="EMBL" id="JAZEWV010000025">
    <property type="protein sequence ID" value="MEE4545134.1"/>
    <property type="molecule type" value="Genomic_DNA"/>
</dbReference>
<proteinExistence type="predicted"/>
<sequence>MVQTHAEPGVRHVAEEGLSVPEDAVQGPGQTPPAESGVSDLDGPERQALRRGWGPVPITLIMCVVALVVAGMIAQLVALFG</sequence>
<dbReference type="Proteomes" id="UP001344658">
    <property type="component" value="Unassembled WGS sequence"/>
</dbReference>
<keyword evidence="2" id="KW-0472">Membrane</keyword>
<organism evidence="3 4">
    <name type="scientific">Actinacidiphila polyblastidii</name>
    <dbReference type="NCBI Taxonomy" id="3110430"/>
    <lineage>
        <taxon>Bacteria</taxon>
        <taxon>Bacillati</taxon>
        <taxon>Actinomycetota</taxon>
        <taxon>Actinomycetes</taxon>
        <taxon>Kitasatosporales</taxon>
        <taxon>Streptomycetaceae</taxon>
        <taxon>Actinacidiphila</taxon>
    </lineage>
</organism>
<feature type="region of interest" description="Disordered" evidence="1">
    <location>
        <begin position="1"/>
        <end position="46"/>
    </location>
</feature>
<evidence type="ECO:0000256" key="2">
    <source>
        <dbReference type="SAM" id="Phobius"/>
    </source>
</evidence>
<evidence type="ECO:0000313" key="3">
    <source>
        <dbReference type="EMBL" id="MEE4545134.1"/>
    </source>
</evidence>
<protein>
    <submittedName>
        <fullName evidence="3">DUF6480 family protein</fullName>
    </submittedName>
</protein>
<dbReference type="Pfam" id="PF20088">
    <property type="entry name" value="DUF6480"/>
    <property type="match status" value="1"/>
</dbReference>
<feature type="transmembrane region" description="Helical" evidence="2">
    <location>
        <begin position="56"/>
        <end position="80"/>
    </location>
</feature>
<dbReference type="InterPro" id="IPR045512">
    <property type="entry name" value="DUF6480"/>
</dbReference>
<dbReference type="RefSeq" id="WP_330798493.1">
    <property type="nucleotide sequence ID" value="NZ_JAZEWV010000025.1"/>
</dbReference>
<comment type="caution">
    <text evidence="3">The sequence shown here is derived from an EMBL/GenBank/DDBJ whole genome shotgun (WGS) entry which is preliminary data.</text>
</comment>
<keyword evidence="2" id="KW-1133">Transmembrane helix</keyword>
<evidence type="ECO:0000256" key="1">
    <source>
        <dbReference type="SAM" id="MobiDB-lite"/>
    </source>
</evidence>
<gene>
    <name evidence="3" type="ORF">V2S66_24590</name>
</gene>
<name>A0ABU7PIL3_9ACTN</name>
<keyword evidence="2" id="KW-0812">Transmembrane</keyword>
<evidence type="ECO:0000313" key="4">
    <source>
        <dbReference type="Proteomes" id="UP001344658"/>
    </source>
</evidence>
<reference evidence="3 4" key="1">
    <citation type="submission" date="2023-12" db="EMBL/GenBank/DDBJ databases">
        <title>Streptomyces sp. V4-01.</title>
        <authorList>
            <person name="Somphong A."/>
            <person name="Phongsopitanun W."/>
        </authorList>
    </citation>
    <scope>NUCLEOTIDE SEQUENCE [LARGE SCALE GENOMIC DNA]</scope>
    <source>
        <strain evidence="3 4">V4-01</strain>
    </source>
</reference>
<keyword evidence="4" id="KW-1185">Reference proteome</keyword>